<dbReference type="Pfam" id="PF00696">
    <property type="entry name" value="AA_kinase"/>
    <property type="match status" value="1"/>
</dbReference>
<dbReference type="Proteomes" id="UP000000438">
    <property type="component" value="Chromosome"/>
</dbReference>
<evidence type="ECO:0000256" key="5">
    <source>
        <dbReference type="PIRNR" id="PIRNR000723"/>
    </source>
</evidence>
<dbReference type="RefSeq" id="WP_011177391.1">
    <property type="nucleotide sequence ID" value="NC_005877.1"/>
</dbReference>
<dbReference type="EMBL" id="FWYE01000001">
    <property type="protein sequence ID" value="SMD30521.1"/>
    <property type="molecule type" value="Genomic_DNA"/>
</dbReference>
<dbReference type="GeneID" id="2845327"/>
<dbReference type="Gene3D" id="3.40.1160.10">
    <property type="entry name" value="Acetylglutamate kinase-like"/>
    <property type="match status" value="1"/>
</dbReference>
<evidence type="ECO:0000256" key="2">
    <source>
        <dbReference type="ARBA" id="ARBA00020752"/>
    </source>
</evidence>
<reference evidence="7" key="2">
    <citation type="submission" date="2004-02" db="EMBL/GenBank/DDBJ databases">
        <authorList>
            <person name="Fuetterer O."/>
            <person name="Angelov A."/>
            <person name="Liesegang H."/>
            <person name="Gottschalk G."/>
            <person name="Schleper C."/>
            <person name="Schepers B."/>
            <person name="Dock C."/>
            <person name="Antranikian G."/>
            <person name="Liebl W."/>
        </authorList>
    </citation>
    <scope>NUCLEOTIDE SEQUENCE</scope>
    <source>
        <strain evidence="7">DSM 9790</strain>
    </source>
</reference>
<dbReference type="InterPro" id="IPR003964">
    <property type="entry name" value="Carb_kinase"/>
</dbReference>
<dbReference type="HOGENOM" id="CLU_076278_0_0_2"/>
<proteinExistence type="inferred from homology"/>
<keyword evidence="3 5" id="KW-0808">Transferase</keyword>
<dbReference type="PRINTS" id="PR01469">
    <property type="entry name" value="CARBMTKINASE"/>
</dbReference>
<evidence type="ECO:0000313" key="10">
    <source>
        <dbReference type="Proteomes" id="UP000192315"/>
    </source>
</evidence>
<dbReference type="GO" id="GO:0008804">
    <property type="term" value="F:carbamate kinase activity"/>
    <property type="evidence" value="ECO:0007669"/>
    <property type="project" value="InterPro"/>
</dbReference>
<sequence>MERIVIALGGNAIDSGNSGINEQIEKAVKAFSELADIISNNEVAITYGNGPQVGNIYEKGYDLDLSVAMSNGMLSYIISMAYDRAKYISGISKDIITMVTRTVVNPDIYTMKPVGRFYDKKIDDSYYYEINRGYRKRVKSPEPVDILEKSAISNLMANGFLPVAVGGGGIPVVQTLQYYSGFPGVIDKDLASALLGNLIDADTLMIITGVKNIYLDYSKKDGIIKSIDYDKMLDYYNTINFEEGTIKPKILAALKFLERGGRKVYITSIENIKNLNDGTVIYK</sequence>
<evidence type="ECO:0000313" key="9">
    <source>
        <dbReference type="Proteomes" id="UP000000438"/>
    </source>
</evidence>
<evidence type="ECO:0000256" key="4">
    <source>
        <dbReference type="ARBA" id="ARBA00022777"/>
    </source>
</evidence>
<dbReference type="STRING" id="263820.PTO0590"/>
<dbReference type="eggNOG" id="arCOG00863">
    <property type="taxonomic scope" value="Archaea"/>
</dbReference>
<dbReference type="Proteomes" id="UP000192315">
    <property type="component" value="Unassembled WGS sequence"/>
</dbReference>
<dbReference type="PIRSF" id="PIRSF000723">
    <property type="entry name" value="Carbamate_kin"/>
    <property type="match status" value="1"/>
</dbReference>
<dbReference type="OrthoDB" id="31128at2157"/>
<evidence type="ECO:0000259" key="6">
    <source>
        <dbReference type="Pfam" id="PF00696"/>
    </source>
</evidence>
<dbReference type="KEGG" id="pto:PTO0590"/>
<dbReference type="InterPro" id="IPR001048">
    <property type="entry name" value="Asp/Glu/Uridylate_kinase"/>
</dbReference>
<protein>
    <recommendedName>
        <fullName evidence="2 5">Carbamate kinase</fullName>
    </recommendedName>
</protein>
<reference evidence="7 9" key="1">
    <citation type="journal article" date="2004" name="Proc. Natl. Acad. Sci. U.S.A.">
        <title>Genome sequence of Picrophilus torridus and its implications for life around pH 0.</title>
        <authorList>
            <person name="Futterer O."/>
            <person name="Angelov A."/>
            <person name="Liesegang H."/>
            <person name="Gottschalk G."/>
            <person name="Schleper C."/>
            <person name="Schepers B."/>
            <person name="Dock C."/>
            <person name="Antranikian G."/>
            <person name="Liebl W."/>
        </authorList>
    </citation>
    <scope>NUCLEOTIDE SEQUENCE [LARGE SCALE GENOMIC DNA]</scope>
    <source>
        <strain evidence="9">ATCC 700027 / DSM 9790 / JCM 10055 / NBRC 100828</strain>
        <strain evidence="7">DSM 9790</strain>
    </source>
</reference>
<keyword evidence="4 5" id="KW-0418">Kinase</keyword>
<reference evidence="8 10" key="3">
    <citation type="submission" date="2017-04" db="EMBL/GenBank/DDBJ databases">
        <authorList>
            <person name="Varghese N."/>
            <person name="Submissions S."/>
        </authorList>
    </citation>
    <scope>NUCLEOTIDE SEQUENCE [LARGE SCALE GENOMIC DNA]</scope>
    <source>
        <strain evidence="8 10">DSM 9789</strain>
    </source>
</reference>
<evidence type="ECO:0000256" key="1">
    <source>
        <dbReference type="ARBA" id="ARBA00011066"/>
    </source>
</evidence>
<dbReference type="CDD" id="cd04235">
    <property type="entry name" value="AAK_CK"/>
    <property type="match status" value="1"/>
</dbReference>
<comment type="similarity">
    <text evidence="1 5">Belongs to the carbamate kinase family.</text>
</comment>
<accession>Q6L1H7</accession>
<dbReference type="GO" id="GO:0005829">
    <property type="term" value="C:cytosol"/>
    <property type="evidence" value="ECO:0007669"/>
    <property type="project" value="TreeGrafter"/>
</dbReference>
<dbReference type="AlphaFoldDB" id="Q6L1H7"/>
<dbReference type="PATRIC" id="fig|263820.9.peg.620"/>
<keyword evidence="10" id="KW-1185">Reference proteome</keyword>
<dbReference type="InterPro" id="IPR036393">
    <property type="entry name" value="AceGlu_kinase-like_sf"/>
</dbReference>
<dbReference type="InParanoid" id="Q6L1H7"/>
<feature type="domain" description="Aspartate/glutamate/uridylate kinase" evidence="6">
    <location>
        <begin position="3"/>
        <end position="268"/>
    </location>
</feature>
<dbReference type="PANTHER" id="PTHR30409">
    <property type="entry name" value="CARBAMATE KINASE"/>
    <property type="match status" value="1"/>
</dbReference>
<dbReference type="PANTHER" id="PTHR30409:SF1">
    <property type="entry name" value="CARBAMATE KINASE-RELATED"/>
    <property type="match status" value="1"/>
</dbReference>
<dbReference type="GO" id="GO:0019546">
    <property type="term" value="P:L-arginine deiminase pathway"/>
    <property type="evidence" value="ECO:0007669"/>
    <property type="project" value="TreeGrafter"/>
</dbReference>
<gene>
    <name evidence="7" type="ordered locus">PTO0590</name>
    <name evidence="8" type="ORF">SAMN02745355_0406</name>
</gene>
<accession>A0A8G2FW28</accession>
<name>Q6L1H7_PICTO</name>
<dbReference type="EMBL" id="AE017261">
    <property type="protein sequence ID" value="AAT43175.1"/>
    <property type="molecule type" value="Genomic_DNA"/>
</dbReference>
<dbReference type="PaxDb" id="263820-PTO0590"/>
<evidence type="ECO:0000313" key="7">
    <source>
        <dbReference type="EMBL" id="AAT43175.1"/>
    </source>
</evidence>
<organism evidence="7 9">
    <name type="scientific">Picrophilus torridus (strain ATCC 700027 / DSM 9790 / JCM 10055 / NBRC 100828 / KAW 2/3)</name>
    <dbReference type="NCBI Taxonomy" id="1122961"/>
    <lineage>
        <taxon>Archaea</taxon>
        <taxon>Methanobacteriati</taxon>
        <taxon>Thermoplasmatota</taxon>
        <taxon>Thermoplasmata</taxon>
        <taxon>Thermoplasmatales</taxon>
        <taxon>Picrophilaceae</taxon>
        <taxon>Picrophilus</taxon>
    </lineage>
</organism>
<evidence type="ECO:0000256" key="3">
    <source>
        <dbReference type="ARBA" id="ARBA00022679"/>
    </source>
</evidence>
<dbReference type="SUPFAM" id="SSF53633">
    <property type="entry name" value="Carbamate kinase-like"/>
    <property type="match status" value="1"/>
</dbReference>
<evidence type="ECO:0000313" key="8">
    <source>
        <dbReference type="EMBL" id="SMD30521.1"/>
    </source>
</evidence>